<dbReference type="Pfam" id="PF02397">
    <property type="entry name" value="Bac_transf"/>
    <property type="match status" value="1"/>
</dbReference>
<comment type="caution">
    <text evidence="11">The sequence shown here is derived from an EMBL/GenBank/DDBJ whole genome shotgun (WGS) entry which is preliminary data.</text>
</comment>
<keyword evidence="7 9" id="KW-0472">Membrane</keyword>
<evidence type="ECO:0000256" key="3">
    <source>
        <dbReference type="ARBA" id="ARBA00022475"/>
    </source>
</evidence>
<evidence type="ECO:0000256" key="2">
    <source>
        <dbReference type="ARBA" id="ARBA00006464"/>
    </source>
</evidence>
<evidence type="ECO:0000313" key="11">
    <source>
        <dbReference type="EMBL" id="PZX56280.1"/>
    </source>
</evidence>
<evidence type="ECO:0000256" key="7">
    <source>
        <dbReference type="ARBA" id="ARBA00023136"/>
    </source>
</evidence>
<keyword evidence="5 9" id="KW-0812">Transmembrane</keyword>
<organism evidence="11 12">
    <name type="scientific">Cereibacter changlensis</name>
    <dbReference type="NCBI Taxonomy" id="402884"/>
    <lineage>
        <taxon>Bacteria</taxon>
        <taxon>Pseudomonadati</taxon>
        <taxon>Pseudomonadota</taxon>
        <taxon>Alphaproteobacteria</taxon>
        <taxon>Rhodobacterales</taxon>
        <taxon>Paracoccaceae</taxon>
        <taxon>Cereibacter</taxon>
    </lineage>
</organism>
<dbReference type="GO" id="GO:0000271">
    <property type="term" value="P:polysaccharide biosynthetic process"/>
    <property type="evidence" value="ECO:0007669"/>
    <property type="project" value="UniProtKB-KW"/>
</dbReference>
<evidence type="ECO:0000259" key="10">
    <source>
        <dbReference type="Pfam" id="PF02397"/>
    </source>
</evidence>
<evidence type="ECO:0000313" key="12">
    <source>
        <dbReference type="Proteomes" id="UP000249538"/>
    </source>
</evidence>
<evidence type="ECO:0000256" key="5">
    <source>
        <dbReference type="ARBA" id="ARBA00022692"/>
    </source>
</evidence>
<sequence>MSMHDDFATTPLSDLIPASDLHFPSRSGLSAAIGILFDRGLALLALIALLPLFLMTMALIGLMEGWPLFYAQTRVGKGGRSFRCYKFRTMARDADARLSRMLAADPALRAEWEQSHKLARDPRVSCLGAVLRKTSLDELPQFWNVLKGDMSLVGPRPITAAEMVLYGPHIAAYLSLRPGLTGLWQISGRSGTSYADRVALDVRYCLTRSFRMDLGILLRTVRVVLTGHGAC</sequence>
<evidence type="ECO:0000256" key="8">
    <source>
        <dbReference type="ARBA" id="ARBA00023169"/>
    </source>
</evidence>
<dbReference type="Proteomes" id="UP000249538">
    <property type="component" value="Unassembled WGS sequence"/>
</dbReference>
<dbReference type="AlphaFoldDB" id="A0A2W7RD58"/>
<comment type="similarity">
    <text evidence="2">Belongs to the bacterial sugar transferase family.</text>
</comment>
<dbReference type="RefSeq" id="WP_111467301.1">
    <property type="nucleotide sequence ID" value="NZ_QKZS01000003.1"/>
</dbReference>
<protein>
    <submittedName>
        <fullName evidence="11">Exopolysaccharide production protein ExoY</fullName>
    </submittedName>
</protein>
<accession>A0A2W7RD58</accession>
<evidence type="ECO:0000256" key="6">
    <source>
        <dbReference type="ARBA" id="ARBA00022989"/>
    </source>
</evidence>
<keyword evidence="3" id="KW-1003">Cell membrane</keyword>
<feature type="transmembrane region" description="Helical" evidence="9">
    <location>
        <begin position="41"/>
        <end position="62"/>
    </location>
</feature>
<dbReference type="GO" id="GO:0005886">
    <property type="term" value="C:plasma membrane"/>
    <property type="evidence" value="ECO:0007669"/>
    <property type="project" value="UniProtKB-SubCell"/>
</dbReference>
<reference evidence="11 12" key="1">
    <citation type="submission" date="2018-06" db="EMBL/GenBank/DDBJ databases">
        <title>Genomic Encyclopedia of Archaeal and Bacterial Type Strains, Phase II (KMG-II): from individual species to whole genera.</title>
        <authorList>
            <person name="Goeker M."/>
        </authorList>
    </citation>
    <scope>NUCLEOTIDE SEQUENCE [LARGE SCALE GENOMIC DNA]</scope>
    <source>
        <strain evidence="11 12">DSM 18774</strain>
    </source>
</reference>
<dbReference type="GO" id="GO:0016780">
    <property type="term" value="F:phosphotransferase activity, for other substituted phosphate groups"/>
    <property type="evidence" value="ECO:0007669"/>
    <property type="project" value="TreeGrafter"/>
</dbReference>
<keyword evidence="4" id="KW-0808">Transferase</keyword>
<dbReference type="EMBL" id="QKZS01000003">
    <property type="protein sequence ID" value="PZX56280.1"/>
    <property type="molecule type" value="Genomic_DNA"/>
</dbReference>
<evidence type="ECO:0000256" key="9">
    <source>
        <dbReference type="SAM" id="Phobius"/>
    </source>
</evidence>
<keyword evidence="8" id="KW-0270">Exopolysaccharide synthesis</keyword>
<evidence type="ECO:0000256" key="4">
    <source>
        <dbReference type="ARBA" id="ARBA00022679"/>
    </source>
</evidence>
<comment type="subcellular location">
    <subcellularLocation>
        <location evidence="1">Cell membrane</location>
    </subcellularLocation>
</comment>
<evidence type="ECO:0000256" key="1">
    <source>
        <dbReference type="ARBA" id="ARBA00004236"/>
    </source>
</evidence>
<dbReference type="InterPro" id="IPR003362">
    <property type="entry name" value="Bact_transf"/>
</dbReference>
<feature type="domain" description="Bacterial sugar transferase" evidence="10">
    <location>
        <begin position="36"/>
        <end position="225"/>
    </location>
</feature>
<proteinExistence type="inferred from homology"/>
<gene>
    <name evidence="11" type="ORF">LX76_01309</name>
</gene>
<dbReference type="PANTHER" id="PTHR30576">
    <property type="entry name" value="COLANIC BIOSYNTHESIS UDP-GLUCOSE LIPID CARRIER TRANSFERASE"/>
    <property type="match status" value="1"/>
</dbReference>
<keyword evidence="6 9" id="KW-1133">Transmembrane helix</keyword>
<dbReference type="PANTHER" id="PTHR30576:SF4">
    <property type="entry name" value="UNDECAPRENYL-PHOSPHATE GALACTOSE PHOSPHOTRANSFERASE"/>
    <property type="match status" value="1"/>
</dbReference>
<name>A0A2W7RD58_9RHOB</name>